<name>A0A8C3IR66_CHRPI</name>
<proteinExistence type="inferred from homology"/>
<feature type="region of interest" description="Disordered" evidence="3">
    <location>
        <begin position="578"/>
        <end position="619"/>
    </location>
</feature>
<gene>
    <name evidence="4" type="primary">FAM161B</name>
</gene>
<keyword evidence="2" id="KW-0175">Coiled coil</keyword>
<reference evidence="4" key="2">
    <citation type="submission" date="2025-08" db="UniProtKB">
        <authorList>
            <consortium name="Ensembl"/>
        </authorList>
    </citation>
    <scope>IDENTIFICATION</scope>
</reference>
<dbReference type="GO" id="GO:0044782">
    <property type="term" value="P:cilium organization"/>
    <property type="evidence" value="ECO:0007669"/>
    <property type="project" value="TreeGrafter"/>
</dbReference>
<dbReference type="InterPro" id="IPR051655">
    <property type="entry name" value="FAM161"/>
</dbReference>
<dbReference type="InterPro" id="IPR019579">
    <property type="entry name" value="FAM161A/B"/>
</dbReference>
<accession>A0A8C3IR66</accession>
<evidence type="ECO:0000256" key="1">
    <source>
        <dbReference type="ARBA" id="ARBA00006663"/>
    </source>
</evidence>
<feature type="region of interest" description="Disordered" evidence="3">
    <location>
        <begin position="419"/>
        <end position="446"/>
    </location>
</feature>
<protein>
    <submittedName>
        <fullName evidence="4">FAM161 centrosomal protein B</fullName>
    </submittedName>
</protein>
<evidence type="ECO:0000256" key="3">
    <source>
        <dbReference type="SAM" id="MobiDB-lite"/>
    </source>
</evidence>
<feature type="region of interest" description="Disordered" evidence="3">
    <location>
        <begin position="1"/>
        <end position="46"/>
    </location>
</feature>
<dbReference type="Proteomes" id="UP000694380">
    <property type="component" value="Chromosome 4"/>
</dbReference>
<feature type="region of interest" description="Disordered" evidence="3">
    <location>
        <begin position="190"/>
        <end position="215"/>
    </location>
</feature>
<sequence length="619" mass="72007">MTVSRQLGALSGAKMGPGARTRQVFPPQPSSDSEPETERVGGGVIQPRTNELLDFLQPGKEMVAASNSAEGYYDTLQALKMKNRQYLLELGLLYQVKLENDQKPFKEELEDFFQDNGRLTLPGKPYEASRSSIISQSSSLTDLNLDSPWDQQNPLSLPQSHLRPKSAASAWVSTITIPQPFKMTLREAHKKPQLMKSRASLELEKQRDKRQSQEEAECQKQFRAQPVPAHVYLPLYQEIMEQNEIRREVATQKRKELLLSTQRPFSFLEKEDKKKEAIRQKILAALAPVENSKPKGNKTVPKFIYNPVLGDKLKEAELYRKIRIQMRAKDLLENSSAPIDPSNRQREPQSRIATKTKQEKLSFLQDDFSFKPRINPAVPDFERLYWAFQREAIRIREVKEPTRNQPFKLRTSNLHYRQRQANEQKMKQSSKAPVQRSRSLTGLSSLSSNTLPVHITDATRKRESAIRYCQEDKKSRENEGIHWMEIQRKKCQAMHKSMSSRAKAMDPHKSLEETHKEKLKQNWQNDRKRTKEYKKELEEMQIRVKNRPYLFEQVTKHDARQEAERHYRDTLCQVGLNEEFVRNKGRDATDLPKEEESETHRAQESQRDTDIGTVQEEES</sequence>
<dbReference type="GO" id="GO:0005881">
    <property type="term" value="C:cytoplasmic microtubule"/>
    <property type="evidence" value="ECO:0007669"/>
    <property type="project" value="Ensembl"/>
</dbReference>
<feature type="compositionally biased region" description="Low complexity" evidence="3">
    <location>
        <begin position="436"/>
        <end position="446"/>
    </location>
</feature>
<feature type="compositionally biased region" description="Basic and acidic residues" evidence="3">
    <location>
        <begin position="199"/>
        <end position="215"/>
    </location>
</feature>
<comment type="similarity">
    <text evidence="1">Belongs to the FAM161 family.</text>
</comment>
<feature type="region of interest" description="Disordered" evidence="3">
    <location>
        <begin position="504"/>
        <end position="528"/>
    </location>
</feature>
<dbReference type="Ensembl" id="ENSCPBT00000044375.1">
    <property type="protein sequence ID" value="ENSCPBP00000037836.1"/>
    <property type="gene ID" value="ENSCPBG00000026214.1"/>
</dbReference>
<feature type="region of interest" description="Disordered" evidence="3">
    <location>
        <begin position="333"/>
        <end position="358"/>
    </location>
</feature>
<reference evidence="4" key="1">
    <citation type="journal article" date="2015" name="Genome Biol. Evol.">
        <title>Physical Mapping and Refinement of the Painted Turtle Genome (Chrysemys picta) Inform Amniote Genome Evolution and Challenge Turtle-Bird Chromosomal Conservation.</title>
        <authorList>
            <person name="Badenhorst D."/>
            <person name="Hillier L.W."/>
            <person name="Literman R."/>
            <person name="Montiel E.E."/>
            <person name="Radhakrishnan S."/>
            <person name="Shen Y."/>
            <person name="Minx P."/>
            <person name="Janes D.E."/>
            <person name="Warren W.C."/>
            <person name="Edwards S.V."/>
            <person name="Valenzuela N."/>
        </authorList>
    </citation>
    <scope>NUCLEOTIDE SEQUENCE [LARGE SCALE GENOMIC DNA]</scope>
</reference>
<dbReference type="OMA" id="KCQAMHK"/>
<dbReference type="CTD" id="145483"/>
<dbReference type="PANTHER" id="PTHR21501:SF4">
    <property type="entry name" value="PROTEIN FAM161B"/>
    <property type="match status" value="1"/>
</dbReference>
<dbReference type="AlphaFoldDB" id="A0A8C3IR66"/>
<evidence type="ECO:0000313" key="5">
    <source>
        <dbReference type="Proteomes" id="UP000694380"/>
    </source>
</evidence>
<feature type="compositionally biased region" description="Basic and acidic residues" evidence="3">
    <location>
        <begin position="579"/>
        <end position="610"/>
    </location>
</feature>
<dbReference type="GeneID" id="101950138"/>
<dbReference type="PANTHER" id="PTHR21501">
    <property type="entry name" value="PROTEIN FAM-161"/>
    <property type="match status" value="1"/>
</dbReference>
<reference evidence="4" key="3">
    <citation type="submission" date="2025-09" db="UniProtKB">
        <authorList>
            <consortium name="Ensembl"/>
        </authorList>
    </citation>
    <scope>IDENTIFICATION</scope>
</reference>
<keyword evidence="5" id="KW-1185">Reference proteome</keyword>
<dbReference type="KEGG" id="cpic:101950138"/>
<dbReference type="GO" id="GO:0005929">
    <property type="term" value="C:cilium"/>
    <property type="evidence" value="ECO:0007669"/>
    <property type="project" value="TreeGrafter"/>
</dbReference>
<dbReference type="GeneTree" id="ENSGT00940000159998"/>
<organism evidence="4 5">
    <name type="scientific">Chrysemys picta bellii</name>
    <name type="common">Western painted turtle</name>
    <name type="synonym">Emys bellii</name>
    <dbReference type="NCBI Taxonomy" id="8478"/>
    <lineage>
        <taxon>Eukaryota</taxon>
        <taxon>Metazoa</taxon>
        <taxon>Chordata</taxon>
        <taxon>Craniata</taxon>
        <taxon>Vertebrata</taxon>
        <taxon>Euteleostomi</taxon>
        <taxon>Archelosauria</taxon>
        <taxon>Testudinata</taxon>
        <taxon>Testudines</taxon>
        <taxon>Cryptodira</taxon>
        <taxon>Durocryptodira</taxon>
        <taxon>Testudinoidea</taxon>
        <taxon>Emydidae</taxon>
        <taxon>Chrysemys</taxon>
    </lineage>
</organism>
<dbReference type="OrthoDB" id="2150121at2759"/>
<dbReference type="Pfam" id="PF10595">
    <property type="entry name" value="FAM161A_B"/>
    <property type="match status" value="1"/>
</dbReference>
<evidence type="ECO:0000313" key="4">
    <source>
        <dbReference type="Ensembl" id="ENSCPBP00000037836.1"/>
    </source>
</evidence>
<evidence type="ECO:0000256" key="2">
    <source>
        <dbReference type="ARBA" id="ARBA00023054"/>
    </source>
</evidence>